<evidence type="ECO:0000313" key="5">
    <source>
        <dbReference type="Proteomes" id="UP000051845"/>
    </source>
</evidence>
<dbReference type="STRING" id="33960.TY91_09985"/>
<dbReference type="Gene3D" id="3.40.50.300">
    <property type="entry name" value="P-loop containing nucleotide triphosphate hydrolases"/>
    <property type="match status" value="1"/>
</dbReference>
<sequence>MNDMPDLIISELTKTFQTKVAVNHLNMQIPANKFIAFLGPNGAGKSTTVGMLTGLTQPTSGQITLGDLTPETLAYRQQIGVVFQYGVLDEQLTVRQNLKLRASMYPNVQQSWLDRIIHDLGLTSLLDQRYGTLSGGQRRRVDISRAMINRPKLLILDEPSTGLDIQTRTVIWQVIHQLRKELKMTVILTTHYLEEAEDADYVYVIDHGEVIAADSVAQLKHEYAQVEMTLCSPSPETLLTNLQQDGYAAQLEEDKVTLTVPDAQTSIDTLVKYRKLISQFDSHEGDMNTIFLALTGKEIR</sequence>
<evidence type="ECO:0000256" key="2">
    <source>
        <dbReference type="ARBA" id="ARBA00022840"/>
    </source>
</evidence>
<gene>
    <name evidence="4" type="ORF">FC82_GL002771</name>
</gene>
<dbReference type="EMBL" id="AYYR01000067">
    <property type="protein sequence ID" value="KRM74828.1"/>
    <property type="molecule type" value="Genomic_DNA"/>
</dbReference>
<dbReference type="InterPro" id="IPR003439">
    <property type="entry name" value="ABC_transporter-like_ATP-bd"/>
</dbReference>
<dbReference type="Pfam" id="PF00005">
    <property type="entry name" value="ABC_tran"/>
    <property type="match status" value="1"/>
</dbReference>
<dbReference type="GO" id="GO:0016887">
    <property type="term" value="F:ATP hydrolysis activity"/>
    <property type="evidence" value="ECO:0007669"/>
    <property type="project" value="InterPro"/>
</dbReference>
<feature type="domain" description="ABC transporter" evidence="3">
    <location>
        <begin position="7"/>
        <end position="232"/>
    </location>
</feature>
<keyword evidence="1" id="KW-0547">Nucleotide-binding</keyword>
<evidence type="ECO:0000259" key="3">
    <source>
        <dbReference type="PROSITE" id="PS50893"/>
    </source>
</evidence>
<dbReference type="PATRIC" id="fig|1423733.4.peg.2896"/>
<evidence type="ECO:0000256" key="1">
    <source>
        <dbReference type="ARBA" id="ARBA00022741"/>
    </source>
</evidence>
<dbReference type="SMART" id="SM00382">
    <property type="entry name" value="AAA"/>
    <property type="match status" value="1"/>
</dbReference>
<dbReference type="PANTHER" id="PTHR43582:SF2">
    <property type="entry name" value="LINEARMYCIN RESISTANCE ATP-BINDING PROTEIN LNRL"/>
    <property type="match status" value="1"/>
</dbReference>
<keyword evidence="2" id="KW-0067">ATP-binding</keyword>
<dbReference type="GO" id="GO:0005524">
    <property type="term" value="F:ATP binding"/>
    <property type="evidence" value="ECO:0007669"/>
    <property type="project" value="UniProtKB-KW"/>
</dbReference>
<dbReference type="SUPFAM" id="SSF52540">
    <property type="entry name" value="P-loop containing nucleoside triphosphate hydrolases"/>
    <property type="match status" value="1"/>
</dbReference>
<dbReference type="PROSITE" id="PS50893">
    <property type="entry name" value="ABC_TRANSPORTER_2"/>
    <property type="match status" value="1"/>
</dbReference>
<dbReference type="InterPro" id="IPR017871">
    <property type="entry name" value="ABC_transporter-like_CS"/>
</dbReference>
<dbReference type="InterPro" id="IPR027417">
    <property type="entry name" value="P-loop_NTPase"/>
</dbReference>
<accession>A0A0R2BGC2</accession>
<proteinExistence type="predicted"/>
<reference evidence="4 5" key="1">
    <citation type="journal article" date="2015" name="Genome Announc.">
        <title>Expanding the biotechnology potential of lactobacilli through comparative genomics of 213 strains and associated genera.</title>
        <authorList>
            <person name="Sun Z."/>
            <person name="Harris H.M."/>
            <person name="McCann A."/>
            <person name="Guo C."/>
            <person name="Argimon S."/>
            <person name="Zhang W."/>
            <person name="Yang X."/>
            <person name="Jeffery I.B."/>
            <person name="Cooney J.C."/>
            <person name="Kagawa T.F."/>
            <person name="Liu W."/>
            <person name="Song Y."/>
            <person name="Salvetti E."/>
            <person name="Wrobel A."/>
            <person name="Rasinkangas P."/>
            <person name="Parkhill J."/>
            <person name="Rea M.C."/>
            <person name="O'Sullivan O."/>
            <person name="Ritari J."/>
            <person name="Douillard F.P."/>
            <person name="Paul Ross R."/>
            <person name="Yang R."/>
            <person name="Briner A.E."/>
            <person name="Felis G.E."/>
            <person name="de Vos W.M."/>
            <person name="Barrangou R."/>
            <person name="Klaenhammer T.R."/>
            <person name="Caufield P.W."/>
            <person name="Cui Y."/>
            <person name="Zhang H."/>
            <person name="O'Toole P.W."/>
        </authorList>
    </citation>
    <scope>NUCLEOTIDE SEQUENCE [LARGE SCALE GENOMIC DNA]</scope>
    <source>
        <strain evidence="4 5">DSM 20515</strain>
    </source>
</reference>
<dbReference type="Proteomes" id="UP000051845">
    <property type="component" value="Unassembled WGS sequence"/>
</dbReference>
<dbReference type="InterPro" id="IPR003593">
    <property type="entry name" value="AAA+_ATPase"/>
</dbReference>
<organism evidence="4 5">
    <name type="scientific">Secundilactobacillus collinoides DSM 20515 = JCM 1123</name>
    <dbReference type="NCBI Taxonomy" id="1423733"/>
    <lineage>
        <taxon>Bacteria</taxon>
        <taxon>Bacillati</taxon>
        <taxon>Bacillota</taxon>
        <taxon>Bacilli</taxon>
        <taxon>Lactobacillales</taxon>
        <taxon>Lactobacillaceae</taxon>
        <taxon>Secundilactobacillus</taxon>
    </lineage>
</organism>
<comment type="caution">
    <text evidence="4">The sequence shown here is derived from an EMBL/GenBank/DDBJ whole genome shotgun (WGS) entry which is preliminary data.</text>
</comment>
<dbReference type="PANTHER" id="PTHR43582">
    <property type="entry name" value="LINEARMYCIN RESISTANCE ATP-BINDING PROTEIN LNRL"/>
    <property type="match status" value="1"/>
</dbReference>
<dbReference type="AlphaFoldDB" id="A0A0R2BGC2"/>
<dbReference type="PROSITE" id="PS00211">
    <property type="entry name" value="ABC_TRANSPORTER_1"/>
    <property type="match status" value="1"/>
</dbReference>
<protein>
    <submittedName>
        <fullName evidence="4">Multidrug ABC transporter ATPase</fullName>
    </submittedName>
</protein>
<name>A0A0R2BGC2_SECCO</name>
<evidence type="ECO:0000313" key="4">
    <source>
        <dbReference type="EMBL" id="KRM74828.1"/>
    </source>
</evidence>